<reference evidence="6 7" key="1">
    <citation type="submission" date="2023-05" db="EMBL/GenBank/DDBJ databases">
        <title>Novel species of genus Flectobacillus isolated from stream in China.</title>
        <authorList>
            <person name="Lu H."/>
        </authorList>
    </citation>
    <scope>NUCLEOTIDE SEQUENCE [LARGE SCALE GENOMIC DNA]</scope>
    <source>
        <strain evidence="6 7">DC10W</strain>
    </source>
</reference>
<accession>A0ABT6YS75</accession>
<keyword evidence="3" id="KW-0274">FAD</keyword>
<comment type="caution">
    <text evidence="6">The sequence shown here is derived from an EMBL/GenBank/DDBJ whole genome shotgun (WGS) entry which is preliminary data.</text>
</comment>
<dbReference type="InterPro" id="IPR023166">
    <property type="entry name" value="BaiN-like_dom_sf"/>
</dbReference>
<dbReference type="NCBIfam" id="TIGR00275">
    <property type="entry name" value="aminoacetone oxidase family FAD-binding enzyme"/>
    <property type="match status" value="1"/>
</dbReference>
<dbReference type="SUPFAM" id="SSF160996">
    <property type="entry name" value="HI0933 insert domain-like"/>
    <property type="match status" value="1"/>
</dbReference>
<dbReference type="PRINTS" id="PR00411">
    <property type="entry name" value="PNDRDTASEI"/>
</dbReference>
<dbReference type="Pfam" id="PF22780">
    <property type="entry name" value="HI0933_like_1st"/>
    <property type="match status" value="1"/>
</dbReference>
<dbReference type="PRINTS" id="PR00368">
    <property type="entry name" value="FADPNR"/>
</dbReference>
<dbReference type="PANTHER" id="PTHR42887:SF2">
    <property type="entry name" value="OS12G0638800 PROTEIN"/>
    <property type="match status" value="1"/>
</dbReference>
<dbReference type="InterPro" id="IPR055178">
    <property type="entry name" value="RsdA/BaiN/AoA(So)-like_dom"/>
</dbReference>
<dbReference type="InterPro" id="IPR057661">
    <property type="entry name" value="RsdA/BaiN/AoA(So)_Rossmann"/>
</dbReference>
<comment type="cofactor">
    <cofactor evidence="1">
        <name>FAD</name>
        <dbReference type="ChEBI" id="CHEBI:57692"/>
    </cofactor>
</comment>
<protein>
    <submittedName>
        <fullName evidence="6">NAD(P)/FAD-dependent oxidoreductase</fullName>
    </submittedName>
</protein>
<evidence type="ECO:0000313" key="6">
    <source>
        <dbReference type="EMBL" id="MDI9866416.1"/>
    </source>
</evidence>
<dbReference type="InterPro" id="IPR004792">
    <property type="entry name" value="BaiN-like"/>
</dbReference>
<feature type="domain" description="RsdA/BaiN/AoA(So)-like insert" evidence="5">
    <location>
        <begin position="191"/>
        <end position="351"/>
    </location>
</feature>
<dbReference type="SUPFAM" id="SSF51905">
    <property type="entry name" value="FAD/NAD(P)-binding domain"/>
    <property type="match status" value="1"/>
</dbReference>
<proteinExistence type="predicted"/>
<evidence type="ECO:0000259" key="4">
    <source>
        <dbReference type="Pfam" id="PF03486"/>
    </source>
</evidence>
<dbReference type="Pfam" id="PF03486">
    <property type="entry name" value="HI0933_like"/>
    <property type="match status" value="1"/>
</dbReference>
<dbReference type="Gene3D" id="1.10.8.260">
    <property type="entry name" value="HI0933 insert domain-like"/>
    <property type="match status" value="1"/>
</dbReference>
<evidence type="ECO:0000313" key="7">
    <source>
        <dbReference type="Proteomes" id="UP001236569"/>
    </source>
</evidence>
<feature type="domain" description="RsdA/BaiN/AoA(So)-like Rossmann fold-like" evidence="4">
    <location>
        <begin position="5"/>
        <end position="404"/>
    </location>
</feature>
<keyword evidence="2" id="KW-0285">Flavoprotein</keyword>
<dbReference type="EMBL" id="JASHID010000016">
    <property type="protein sequence ID" value="MDI9866416.1"/>
    <property type="molecule type" value="Genomic_DNA"/>
</dbReference>
<name>A0ABT6YS75_9BACT</name>
<evidence type="ECO:0000256" key="3">
    <source>
        <dbReference type="ARBA" id="ARBA00022827"/>
    </source>
</evidence>
<evidence type="ECO:0000256" key="2">
    <source>
        <dbReference type="ARBA" id="ARBA00022630"/>
    </source>
</evidence>
<sequence length="408" mass="44754">MSRKKIVIIGGGAAGFFGAIRAAEKNPNAEVLLLEKNRTVLNKVRISGGGRCNVTHACFDDKKLAKFYPRGGSFLKPLFKVFNPQSTIDWFQQKGVALKIESDGRMFPTTDSSETIALCLENEAIRKGVQVKTSTGVSKIHPKEESGFILDLLDGSSLEAEAVLVTTGGNPNVDGYRWLADLGLNIVSPLPSLFTFNTPEGVFKDLSGVSVPNANVKIAGKKLKQDGPLLVTHWGFSGPAILKLSAWGAKELAEVEYKFSTLINWCGETTENEVREQWISQKKLHPKKVIQSNQLLGVPSRLWKRLCELAEIDEQLRWIDVSNKQLNKLTENLINCNQAVSGKTTFKEEFVTCGGIDLSEIDPNTMESKKIKGLFFAGEVLDIDAVTGGFNFQAAWTTSYIAGSNILL</sequence>
<dbReference type="Proteomes" id="UP001236569">
    <property type="component" value="Unassembled WGS sequence"/>
</dbReference>
<dbReference type="Gene3D" id="3.50.50.60">
    <property type="entry name" value="FAD/NAD(P)-binding domain"/>
    <property type="match status" value="1"/>
</dbReference>
<dbReference type="PANTHER" id="PTHR42887">
    <property type="entry name" value="OS12G0638800 PROTEIN"/>
    <property type="match status" value="1"/>
</dbReference>
<dbReference type="Gene3D" id="2.40.30.10">
    <property type="entry name" value="Translation factors"/>
    <property type="match status" value="1"/>
</dbReference>
<dbReference type="InterPro" id="IPR036188">
    <property type="entry name" value="FAD/NAD-bd_sf"/>
</dbReference>
<evidence type="ECO:0000256" key="1">
    <source>
        <dbReference type="ARBA" id="ARBA00001974"/>
    </source>
</evidence>
<organism evidence="6 7">
    <name type="scientific">Flectobacillus longus</name>
    <dbReference type="NCBI Taxonomy" id="2984207"/>
    <lineage>
        <taxon>Bacteria</taxon>
        <taxon>Pseudomonadati</taxon>
        <taxon>Bacteroidota</taxon>
        <taxon>Cytophagia</taxon>
        <taxon>Cytophagales</taxon>
        <taxon>Flectobacillaceae</taxon>
        <taxon>Flectobacillus</taxon>
    </lineage>
</organism>
<keyword evidence="7" id="KW-1185">Reference proteome</keyword>
<evidence type="ECO:0000259" key="5">
    <source>
        <dbReference type="Pfam" id="PF22780"/>
    </source>
</evidence>
<gene>
    <name evidence="6" type="ORF">QM480_18895</name>
</gene>
<dbReference type="RefSeq" id="WP_283371234.1">
    <property type="nucleotide sequence ID" value="NZ_JASHID010000016.1"/>
</dbReference>